<sequence>MTALTSNRVALVTGGTRGIGAAISRMMKESGYRVAATYVSNAEAAAAFQWQYDIPVFSWNVANSEECSKGVEAVTAALGSVEILVNNAGITRDCAFRKMTDSDWHDVIDTNLNSAFYMSRAVIEGMRDRQFGRIINISSINGQRGRYGQVNYSTAKAGMYGLTKALALEYARHGITVNAVAPGHIDTDIVRSAGQALVDSLIAENPVGRLGTPEEIARCVLFLASDDAAFMTGSTLTANGGAYML</sequence>
<evidence type="ECO:0000259" key="3">
    <source>
        <dbReference type="SMART" id="SM00822"/>
    </source>
</evidence>
<dbReference type="PANTHER" id="PTHR42879">
    <property type="entry name" value="3-OXOACYL-(ACYL-CARRIER-PROTEIN) REDUCTASE"/>
    <property type="match status" value="1"/>
</dbReference>
<dbReference type="SUPFAM" id="SSF51735">
    <property type="entry name" value="NAD(P)-binding Rossmann-fold domains"/>
    <property type="match status" value="1"/>
</dbReference>
<dbReference type="InterPro" id="IPR036291">
    <property type="entry name" value="NAD(P)-bd_dom_sf"/>
</dbReference>
<dbReference type="InterPro" id="IPR057326">
    <property type="entry name" value="KR_dom"/>
</dbReference>
<dbReference type="Pfam" id="PF13561">
    <property type="entry name" value="adh_short_C2"/>
    <property type="match status" value="1"/>
</dbReference>
<feature type="domain" description="Ketoreductase" evidence="3">
    <location>
        <begin position="8"/>
        <end position="183"/>
    </location>
</feature>
<dbReference type="InterPro" id="IPR011283">
    <property type="entry name" value="Acetoacetyl-CoA_reductase"/>
</dbReference>
<dbReference type="PANTHER" id="PTHR42879:SF2">
    <property type="entry name" value="3-OXOACYL-[ACYL-CARRIER-PROTEIN] REDUCTASE FABG"/>
    <property type="match status" value="1"/>
</dbReference>
<protein>
    <submittedName>
        <fullName evidence="4">Acetoacetyl-CoA reductase</fullName>
        <ecNumber evidence="4">1.1.1.36</ecNumber>
    </submittedName>
</protein>
<dbReference type="SMART" id="SM00822">
    <property type="entry name" value="PKS_KR"/>
    <property type="match status" value="1"/>
</dbReference>
<dbReference type="PRINTS" id="PR00081">
    <property type="entry name" value="GDHRDH"/>
</dbReference>
<dbReference type="InterPro" id="IPR020904">
    <property type="entry name" value="Sc_DH/Rdtase_CS"/>
</dbReference>
<comment type="caution">
    <text evidence="4">The sequence shown here is derived from an EMBL/GenBank/DDBJ whole genome shotgun (WGS) entry which is preliminary data.</text>
</comment>
<dbReference type="RefSeq" id="WP_276269483.1">
    <property type="nucleotide sequence ID" value="NZ_JARJLM010000718.1"/>
</dbReference>
<dbReference type="GO" id="GO:0018454">
    <property type="term" value="F:acetoacetyl-CoA reductase activity"/>
    <property type="evidence" value="ECO:0007669"/>
    <property type="project" value="UniProtKB-EC"/>
</dbReference>
<evidence type="ECO:0000313" key="5">
    <source>
        <dbReference type="Proteomes" id="UP001216674"/>
    </source>
</evidence>
<gene>
    <name evidence="4" type="primary">phbB</name>
    <name evidence="4" type="ORF">P3W85_44285</name>
</gene>
<dbReference type="Gene3D" id="3.40.50.720">
    <property type="entry name" value="NAD(P)-binding Rossmann-like Domain"/>
    <property type="match status" value="1"/>
</dbReference>
<reference evidence="4 5" key="1">
    <citation type="submission" date="2023-03" db="EMBL/GenBank/DDBJ databases">
        <title>Draft assemblies of triclosan tolerant bacteria isolated from returned activated sludge.</title>
        <authorList>
            <person name="Van Hamelsveld S."/>
        </authorList>
    </citation>
    <scope>NUCLEOTIDE SEQUENCE [LARGE SCALE GENOMIC DNA]</scope>
    <source>
        <strain evidence="4 5">GW210010_S58</strain>
    </source>
</reference>
<organism evidence="4 5">
    <name type="scientific">Cupriavidus basilensis</name>
    <dbReference type="NCBI Taxonomy" id="68895"/>
    <lineage>
        <taxon>Bacteria</taxon>
        <taxon>Pseudomonadati</taxon>
        <taxon>Pseudomonadota</taxon>
        <taxon>Betaproteobacteria</taxon>
        <taxon>Burkholderiales</taxon>
        <taxon>Burkholderiaceae</taxon>
        <taxon>Cupriavidus</taxon>
    </lineage>
</organism>
<keyword evidence="2 4" id="KW-0560">Oxidoreductase</keyword>
<evidence type="ECO:0000256" key="2">
    <source>
        <dbReference type="ARBA" id="ARBA00023002"/>
    </source>
</evidence>
<proteinExistence type="inferred from homology"/>
<dbReference type="EMBL" id="JARJLM010000718">
    <property type="protein sequence ID" value="MDF3839900.1"/>
    <property type="molecule type" value="Genomic_DNA"/>
</dbReference>
<dbReference type="InterPro" id="IPR002347">
    <property type="entry name" value="SDR_fam"/>
</dbReference>
<name>A0ABT6B4T4_9BURK</name>
<evidence type="ECO:0000313" key="4">
    <source>
        <dbReference type="EMBL" id="MDF3839900.1"/>
    </source>
</evidence>
<dbReference type="PROSITE" id="PS00061">
    <property type="entry name" value="ADH_SHORT"/>
    <property type="match status" value="1"/>
</dbReference>
<dbReference type="PRINTS" id="PR00080">
    <property type="entry name" value="SDRFAMILY"/>
</dbReference>
<dbReference type="Proteomes" id="UP001216674">
    <property type="component" value="Unassembled WGS sequence"/>
</dbReference>
<evidence type="ECO:0000256" key="1">
    <source>
        <dbReference type="ARBA" id="ARBA00006484"/>
    </source>
</evidence>
<dbReference type="NCBIfam" id="TIGR01829">
    <property type="entry name" value="AcAcCoA_reduct"/>
    <property type="match status" value="1"/>
</dbReference>
<dbReference type="NCBIfam" id="NF009464">
    <property type="entry name" value="PRK12824.1"/>
    <property type="match status" value="1"/>
</dbReference>
<keyword evidence="5" id="KW-1185">Reference proteome</keyword>
<accession>A0ABT6B4T4</accession>
<dbReference type="InterPro" id="IPR050259">
    <property type="entry name" value="SDR"/>
</dbReference>
<comment type="similarity">
    <text evidence="1">Belongs to the short-chain dehydrogenases/reductases (SDR) family.</text>
</comment>
<dbReference type="EC" id="1.1.1.36" evidence="4"/>
<dbReference type="NCBIfam" id="NF009466">
    <property type="entry name" value="PRK12826.1-2"/>
    <property type="match status" value="1"/>
</dbReference>